<dbReference type="PROSITE" id="PS51144">
    <property type="entry name" value="ALPHA_CA_2"/>
    <property type="match status" value="1"/>
</dbReference>
<sequence>MHSNLRLIFTLLFYLFSRRAMAAGLKVLPLLSPNITINSSVTGNTWNYDESVEWPIRISTCGGKHQSPINIDPRKALVVNYPKLSFGFYDKVFPETVTNNGHTVTLQIDTREENNYLPYIENGGLLDRYVFYQLHFHWGSKNHKGSEHRIANKRFPAELHMVHFSQKYDNFTEASKHSDGLAVLAVLIEMEKRDNIAFRHIEHFDEISRPSANRGNSSVSNLTNPVALEDLIPDNPFTFYRYNGSLTTPLCNEAVIWTVFDTPIALSERQMNEFRNLFDEEGHHLTDNFRPVQSIHDRLRFFEQVQHAALYAKARPNAPPQLAERIINFLREKFQGELELCLDVGCGNGQCSGIFASSFRKVLATDISPAQIEVAKTLEYPQNIEFQVSPAENSPAENGSAQLVVACVAAHWFDLPAFLKDVDRVLCKNGVVALTSFFLPIVVHATKSNELNAELKRFYFEILGPYWGSGVRHLENEYADFSIPYAETLRDEVWSDEEPYTLARLAVDLESWSGYQNMCRDKGESAGREVLQEYISRCLASLETKDDPAKVELKLQRKYFLLMGRKQ</sequence>
<evidence type="ECO:0000256" key="2">
    <source>
        <dbReference type="ARBA" id="ARBA00022603"/>
    </source>
</evidence>
<dbReference type="Gene3D" id="3.10.200.10">
    <property type="entry name" value="Alpha carbonic anhydrase"/>
    <property type="match status" value="1"/>
</dbReference>
<evidence type="ECO:0000256" key="4">
    <source>
        <dbReference type="SAM" id="SignalP"/>
    </source>
</evidence>
<dbReference type="SUPFAM" id="SSF53335">
    <property type="entry name" value="S-adenosyl-L-methionine-dependent methyltransferases"/>
    <property type="match status" value="1"/>
</dbReference>
<dbReference type="Gene3D" id="3.40.50.150">
    <property type="entry name" value="Vaccinia Virus protein VP39"/>
    <property type="match status" value="1"/>
</dbReference>
<gene>
    <name evidence="6" type="ORF">OUZ56_014770</name>
</gene>
<evidence type="ECO:0000256" key="3">
    <source>
        <dbReference type="ARBA" id="ARBA00022679"/>
    </source>
</evidence>
<dbReference type="CDD" id="cd02440">
    <property type="entry name" value="AdoMet_MTases"/>
    <property type="match status" value="1"/>
</dbReference>
<evidence type="ECO:0000256" key="1">
    <source>
        <dbReference type="ARBA" id="ARBA00008361"/>
    </source>
</evidence>
<dbReference type="PANTHER" id="PTHR44942">
    <property type="entry name" value="METHYLTRANSF_11 DOMAIN-CONTAINING PROTEIN"/>
    <property type="match status" value="1"/>
</dbReference>
<dbReference type="PROSITE" id="PS00162">
    <property type="entry name" value="ALPHA_CA_1"/>
    <property type="match status" value="1"/>
</dbReference>
<protein>
    <recommendedName>
        <fullName evidence="5">Alpha-carbonic anhydrase domain-containing protein</fullName>
    </recommendedName>
</protein>
<dbReference type="CDD" id="cd00326">
    <property type="entry name" value="alpha_CA"/>
    <property type="match status" value="1"/>
</dbReference>
<evidence type="ECO:0000313" key="6">
    <source>
        <dbReference type="EMBL" id="KAK4025720.1"/>
    </source>
</evidence>
<dbReference type="SUPFAM" id="SSF51069">
    <property type="entry name" value="Carbonic anhydrase"/>
    <property type="match status" value="1"/>
</dbReference>
<evidence type="ECO:0000259" key="5">
    <source>
        <dbReference type="PROSITE" id="PS51144"/>
    </source>
</evidence>
<dbReference type="InterPro" id="IPR051052">
    <property type="entry name" value="Diverse_substrate_MTase"/>
</dbReference>
<feature type="domain" description="Alpha-carbonic anhydrase" evidence="5">
    <location>
        <begin position="44"/>
        <end position="304"/>
    </location>
</feature>
<accession>A0ABR0AKZ7</accession>
<dbReference type="Proteomes" id="UP001234178">
    <property type="component" value="Unassembled WGS sequence"/>
</dbReference>
<feature type="chain" id="PRO_5045679061" description="Alpha-carbonic anhydrase domain-containing protein" evidence="4">
    <location>
        <begin position="23"/>
        <end position="567"/>
    </location>
</feature>
<keyword evidence="2" id="KW-0489">Methyltransferase</keyword>
<dbReference type="InterPro" id="IPR018338">
    <property type="entry name" value="Carbonic_anhydrase_a-class_CS"/>
</dbReference>
<dbReference type="InterPro" id="IPR013216">
    <property type="entry name" value="Methyltransf_11"/>
</dbReference>
<keyword evidence="3" id="KW-0808">Transferase</keyword>
<reference evidence="6 7" key="1">
    <citation type="journal article" date="2023" name="Nucleic Acids Res.">
        <title>The hologenome of Daphnia magna reveals possible DNA methylation and microbiome-mediated evolution of the host genome.</title>
        <authorList>
            <person name="Chaturvedi A."/>
            <person name="Li X."/>
            <person name="Dhandapani V."/>
            <person name="Marshall H."/>
            <person name="Kissane S."/>
            <person name="Cuenca-Cambronero M."/>
            <person name="Asole G."/>
            <person name="Calvet F."/>
            <person name="Ruiz-Romero M."/>
            <person name="Marangio P."/>
            <person name="Guigo R."/>
            <person name="Rago D."/>
            <person name="Mirbahai L."/>
            <person name="Eastwood N."/>
            <person name="Colbourne J.K."/>
            <person name="Zhou J."/>
            <person name="Mallon E."/>
            <person name="Orsini L."/>
        </authorList>
    </citation>
    <scope>NUCLEOTIDE SEQUENCE [LARGE SCALE GENOMIC DNA]</scope>
    <source>
        <strain evidence="6">LRV0_1</strain>
    </source>
</reference>
<proteinExistence type="inferred from homology"/>
<dbReference type="Pfam" id="PF00194">
    <property type="entry name" value="Carb_anhydrase"/>
    <property type="match status" value="1"/>
</dbReference>
<feature type="signal peptide" evidence="4">
    <location>
        <begin position="1"/>
        <end position="22"/>
    </location>
</feature>
<evidence type="ECO:0000313" key="7">
    <source>
        <dbReference type="Proteomes" id="UP001234178"/>
    </source>
</evidence>
<dbReference type="InterPro" id="IPR029063">
    <property type="entry name" value="SAM-dependent_MTases_sf"/>
</dbReference>
<organism evidence="6 7">
    <name type="scientific">Daphnia magna</name>
    <dbReference type="NCBI Taxonomy" id="35525"/>
    <lineage>
        <taxon>Eukaryota</taxon>
        <taxon>Metazoa</taxon>
        <taxon>Ecdysozoa</taxon>
        <taxon>Arthropoda</taxon>
        <taxon>Crustacea</taxon>
        <taxon>Branchiopoda</taxon>
        <taxon>Diplostraca</taxon>
        <taxon>Cladocera</taxon>
        <taxon>Anomopoda</taxon>
        <taxon>Daphniidae</taxon>
        <taxon>Daphnia</taxon>
    </lineage>
</organism>
<dbReference type="Pfam" id="PF08241">
    <property type="entry name" value="Methyltransf_11"/>
    <property type="match status" value="1"/>
</dbReference>
<keyword evidence="4" id="KW-0732">Signal</keyword>
<dbReference type="InterPro" id="IPR036398">
    <property type="entry name" value="CA_dom_sf"/>
</dbReference>
<name>A0ABR0AKZ7_9CRUS</name>
<comment type="similarity">
    <text evidence="1">Belongs to the methyltransferase superfamily.</text>
</comment>
<dbReference type="SMART" id="SM01057">
    <property type="entry name" value="Carb_anhydrase"/>
    <property type="match status" value="1"/>
</dbReference>
<comment type="caution">
    <text evidence="6">The sequence shown here is derived from an EMBL/GenBank/DDBJ whole genome shotgun (WGS) entry which is preliminary data.</text>
</comment>
<dbReference type="EMBL" id="JAOYFB010000038">
    <property type="protein sequence ID" value="KAK4025720.1"/>
    <property type="molecule type" value="Genomic_DNA"/>
</dbReference>
<dbReference type="InterPro" id="IPR001148">
    <property type="entry name" value="CA_dom"/>
</dbReference>
<keyword evidence="7" id="KW-1185">Reference proteome</keyword>
<dbReference type="PANTHER" id="PTHR44942:SF4">
    <property type="entry name" value="METHYLTRANSFERASE TYPE 11 DOMAIN-CONTAINING PROTEIN"/>
    <property type="match status" value="1"/>
</dbReference>